<evidence type="ECO:0000313" key="2">
    <source>
        <dbReference type="Proteomes" id="UP001483337"/>
    </source>
</evidence>
<reference evidence="1 2" key="1">
    <citation type="submission" date="2024-04" db="EMBL/GenBank/DDBJ databases">
        <title>Okeanomitos corallinicola gen. &amp; sp. nov. (Nostocales, Cyanobacteria), a new toxic marine heterocyst-forming cyanobacterium from a coral reef.</title>
        <authorList>
            <person name="Li H."/>
            <person name="Li R."/>
            <person name="Kang J."/>
            <person name="Hii K.S."/>
            <person name="Mohamed H.F."/>
            <person name="Xu X."/>
            <person name="Luo Z."/>
        </authorList>
    </citation>
    <scope>NUCLEOTIDE SEQUENCE [LARGE SCALE GENOMIC DNA]</scope>
    <source>
        <strain evidence="1 2">TIOX110</strain>
    </source>
</reference>
<dbReference type="RefSeq" id="WP_353931150.1">
    <property type="nucleotide sequence ID" value="NZ_CP150886.1"/>
</dbReference>
<name>A0ABZ2UT11_9CYAN</name>
<dbReference type="InterPro" id="IPR051082">
    <property type="entry name" value="Pentapeptide-BTB/POZ_domain"/>
</dbReference>
<dbReference type="Pfam" id="PF00805">
    <property type="entry name" value="Pentapeptide"/>
    <property type="match status" value="2"/>
</dbReference>
<dbReference type="Gene3D" id="2.160.20.80">
    <property type="entry name" value="E3 ubiquitin-protein ligase SopA"/>
    <property type="match status" value="1"/>
</dbReference>
<sequence length="221" mass="24649">MLVVKIIPWMLEIKDLFQNNQINYRHEHQLMKVINRVESNNLEASLSAINELEDLAKNNPQYHWIIMNMLSNFIRKNAVNLISEEAHHRQIIQAAVTVIINRDINKDPENEQIDLSHTDLRGLNLKSANLENTNLYKANLSQANLDNANLSFAILSAANLSGANLKRVNLSGAILSAANLNGSNLTGANLHRANLYLASLKNAVLNDVILAGANLREANFN</sequence>
<dbReference type="PANTHER" id="PTHR14136">
    <property type="entry name" value="BTB_POZ DOMAIN-CONTAINING PROTEIN KCTD9"/>
    <property type="match status" value="1"/>
</dbReference>
<keyword evidence="2" id="KW-1185">Reference proteome</keyword>
<accession>A0ABZ2UT11</accession>
<proteinExistence type="predicted"/>
<dbReference type="PANTHER" id="PTHR14136:SF17">
    <property type="entry name" value="BTB_POZ DOMAIN-CONTAINING PROTEIN KCTD9"/>
    <property type="match status" value="1"/>
</dbReference>
<organism evidence="1 2">
    <name type="scientific">Okeanomitos corallinicola TIOX110</name>
    <dbReference type="NCBI Taxonomy" id="3133117"/>
    <lineage>
        <taxon>Bacteria</taxon>
        <taxon>Bacillati</taxon>
        <taxon>Cyanobacteriota</taxon>
        <taxon>Cyanophyceae</taxon>
        <taxon>Nostocales</taxon>
        <taxon>Aphanizomenonaceae</taxon>
        <taxon>Okeanomitos</taxon>
    </lineage>
</organism>
<evidence type="ECO:0000313" key="1">
    <source>
        <dbReference type="EMBL" id="WZB88242.1"/>
    </source>
</evidence>
<dbReference type="EMBL" id="CP150886">
    <property type="protein sequence ID" value="WZB88242.1"/>
    <property type="molecule type" value="Genomic_DNA"/>
</dbReference>
<dbReference type="SUPFAM" id="SSF141571">
    <property type="entry name" value="Pentapeptide repeat-like"/>
    <property type="match status" value="1"/>
</dbReference>
<protein>
    <submittedName>
        <fullName evidence="1">Pentapeptide repeat-containing protein</fullName>
    </submittedName>
</protein>
<gene>
    <name evidence="1" type="ORF">WJM97_00615</name>
</gene>
<dbReference type="InterPro" id="IPR001646">
    <property type="entry name" value="5peptide_repeat"/>
</dbReference>
<dbReference type="Proteomes" id="UP001483337">
    <property type="component" value="Chromosome"/>
</dbReference>